<dbReference type="InterPro" id="IPR036286">
    <property type="entry name" value="LexA/Signal_pep-like_sf"/>
</dbReference>
<dbReference type="PANTHER" id="PTHR33516:SF2">
    <property type="entry name" value="LEXA REPRESSOR-RELATED"/>
    <property type="match status" value="1"/>
</dbReference>
<evidence type="ECO:0000256" key="1">
    <source>
        <dbReference type="ARBA" id="ARBA00007484"/>
    </source>
</evidence>
<dbReference type="Pfam" id="PF00717">
    <property type="entry name" value="Peptidase_S24"/>
    <property type="match status" value="1"/>
</dbReference>
<dbReference type="GeneID" id="72467122"/>
<dbReference type="SUPFAM" id="SSF51306">
    <property type="entry name" value="LexA/Signal peptidase"/>
    <property type="match status" value="1"/>
</dbReference>
<evidence type="ECO:0000313" key="10">
    <source>
        <dbReference type="Proteomes" id="UP000825483"/>
    </source>
</evidence>
<dbReference type="CDD" id="cd06529">
    <property type="entry name" value="S24_LexA-like"/>
    <property type="match status" value="1"/>
</dbReference>
<dbReference type="InterPro" id="IPR006197">
    <property type="entry name" value="Peptidase_S24_LexA"/>
</dbReference>
<dbReference type="InterPro" id="IPR015927">
    <property type="entry name" value="Peptidase_S24_S26A/B/C"/>
</dbReference>
<dbReference type="GO" id="GO:0006281">
    <property type="term" value="P:DNA repair"/>
    <property type="evidence" value="ECO:0007669"/>
    <property type="project" value="UniProtKB-KW"/>
</dbReference>
<name>A0A9R1CA63_9BACT</name>
<protein>
    <submittedName>
        <fullName evidence="9">SOS-response transcriptional regulator UmuD-like protein</fullName>
    </submittedName>
</protein>
<comment type="similarity">
    <text evidence="1 7">Belongs to the peptidase S24 family.</text>
</comment>
<keyword evidence="5" id="KW-0234">DNA repair</keyword>
<dbReference type="GO" id="GO:0009432">
    <property type="term" value="P:SOS response"/>
    <property type="evidence" value="ECO:0007669"/>
    <property type="project" value="UniProtKB-KW"/>
</dbReference>
<keyword evidence="6" id="KW-0742">SOS response</keyword>
<evidence type="ECO:0000259" key="8">
    <source>
        <dbReference type="Pfam" id="PF00717"/>
    </source>
</evidence>
<dbReference type="Proteomes" id="UP000825483">
    <property type="component" value="Unassembled WGS sequence"/>
</dbReference>
<dbReference type="InterPro" id="IPR039418">
    <property type="entry name" value="LexA-like"/>
</dbReference>
<accession>A0A9R1CA63</accession>
<dbReference type="GO" id="GO:0006355">
    <property type="term" value="P:regulation of DNA-templated transcription"/>
    <property type="evidence" value="ECO:0007669"/>
    <property type="project" value="InterPro"/>
</dbReference>
<keyword evidence="4 7" id="KW-0068">Autocatalytic cleavage</keyword>
<dbReference type="PRINTS" id="PR00726">
    <property type="entry name" value="LEXASERPTASE"/>
</dbReference>
<evidence type="ECO:0000256" key="7">
    <source>
        <dbReference type="RuleBase" id="RU003991"/>
    </source>
</evidence>
<dbReference type="InterPro" id="IPR050077">
    <property type="entry name" value="LexA_repressor"/>
</dbReference>
<evidence type="ECO:0000256" key="5">
    <source>
        <dbReference type="ARBA" id="ARBA00023204"/>
    </source>
</evidence>
<dbReference type="NCBIfam" id="NF007621">
    <property type="entry name" value="PRK10276.1"/>
    <property type="match status" value="1"/>
</dbReference>
<sequence>MSSNLVIITGDFKSRLAIPFITGGIKAGFPSPAQDYMSDSLDFNHDIIRHPESTFYARVKGDSMIDAGICDGDIVVVDRSIEAVHGDIIVAYIDGEFTIKYLDLAHKEDGYILLVPANKHYEPIKLFVSDPLVIWGVVAWTIKKRPGNNTQELP</sequence>
<gene>
    <name evidence="9" type="ORF">PRLR5076_16890</name>
</gene>
<dbReference type="Gene3D" id="2.10.109.10">
    <property type="entry name" value="Umud Fragment, subunit A"/>
    <property type="match status" value="1"/>
</dbReference>
<dbReference type="GO" id="GO:0003677">
    <property type="term" value="F:DNA binding"/>
    <property type="evidence" value="ECO:0007669"/>
    <property type="project" value="InterPro"/>
</dbReference>
<dbReference type="RefSeq" id="WP_223925984.1">
    <property type="nucleotide sequence ID" value="NZ_BPTU01000001.1"/>
</dbReference>
<evidence type="ECO:0000256" key="3">
    <source>
        <dbReference type="ARBA" id="ARBA00022801"/>
    </source>
</evidence>
<evidence type="ECO:0000313" key="9">
    <source>
        <dbReference type="EMBL" id="GJG58838.1"/>
    </source>
</evidence>
<organism evidence="9 10">
    <name type="scientific">Prevotella lacticifex</name>
    <dbReference type="NCBI Taxonomy" id="2854755"/>
    <lineage>
        <taxon>Bacteria</taxon>
        <taxon>Pseudomonadati</taxon>
        <taxon>Bacteroidota</taxon>
        <taxon>Bacteroidia</taxon>
        <taxon>Bacteroidales</taxon>
        <taxon>Prevotellaceae</taxon>
        <taxon>Prevotella</taxon>
    </lineage>
</organism>
<dbReference type="AlphaFoldDB" id="A0A9R1CA63"/>
<dbReference type="EMBL" id="BPUB01000002">
    <property type="protein sequence ID" value="GJG58838.1"/>
    <property type="molecule type" value="Genomic_DNA"/>
</dbReference>
<dbReference type="PANTHER" id="PTHR33516">
    <property type="entry name" value="LEXA REPRESSOR"/>
    <property type="match status" value="1"/>
</dbReference>
<feature type="domain" description="Peptidase S24/S26A/S26B/S26C" evidence="8">
    <location>
        <begin position="19"/>
        <end position="138"/>
    </location>
</feature>
<keyword evidence="3 7" id="KW-0378">Hydrolase</keyword>
<keyword evidence="10" id="KW-1185">Reference proteome</keyword>
<evidence type="ECO:0000256" key="4">
    <source>
        <dbReference type="ARBA" id="ARBA00022813"/>
    </source>
</evidence>
<proteinExistence type="inferred from homology"/>
<evidence type="ECO:0000256" key="6">
    <source>
        <dbReference type="ARBA" id="ARBA00023236"/>
    </source>
</evidence>
<evidence type="ECO:0000256" key="2">
    <source>
        <dbReference type="ARBA" id="ARBA00022763"/>
    </source>
</evidence>
<reference evidence="9" key="1">
    <citation type="journal article" date="2022" name="Int. J. Syst. Evol. Microbiol.">
        <title>Prevotella lacticifex sp. nov., isolated from the rumen of cows.</title>
        <authorList>
            <person name="Shinkai T."/>
            <person name="Ikeyama N."/>
            <person name="Kumagai M."/>
            <person name="Ohmori H."/>
            <person name="Sakamoto M."/>
            <person name="Ohkuma M."/>
            <person name="Mitsumori M."/>
        </authorList>
    </citation>
    <scope>NUCLEOTIDE SEQUENCE</scope>
    <source>
        <strain evidence="9">R5076</strain>
    </source>
</reference>
<keyword evidence="2" id="KW-0227">DNA damage</keyword>
<comment type="caution">
    <text evidence="9">The sequence shown here is derived from an EMBL/GenBank/DDBJ whole genome shotgun (WGS) entry which is preliminary data.</text>
</comment>
<dbReference type="GO" id="GO:0016787">
    <property type="term" value="F:hydrolase activity"/>
    <property type="evidence" value="ECO:0007669"/>
    <property type="project" value="UniProtKB-KW"/>
</dbReference>